<keyword evidence="2" id="KW-1185">Reference proteome</keyword>
<reference evidence="1 2" key="1">
    <citation type="submission" date="2019-08" db="EMBL/GenBank/DDBJ databases">
        <title>Arthrobacter sp. nov., isolated from plateau pika and Tibetan wild ass.</title>
        <authorList>
            <person name="Ge Y."/>
        </authorList>
    </citation>
    <scope>NUCLEOTIDE SEQUENCE [LARGE SCALE GENOMIC DNA]</scope>
    <source>
        <strain evidence="1 2">785</strain>
    </source>
</reference>
<organism evidence="1 2">
    <name type="scientific">Arthrobacter yangruifuii</name>
    <dbReference type="NCBI Taxonomy" id="2606616"/>
    <lineage>
        <taxon>Bacteria</taxon>
        <taxon>Bacillati</taxon>
        <taxon>Actinomycetota</taxon>
        <taxon>Actinomycetes</taxon>
        <taxon>Micrococcales</taxon>
        <taxon>Micrococcaceae</taxon>
        <taxon>Arthrobacter</taxon>
    </lineage>
</organism>
<name>A0A5N6MHD9_9MICC</name>
<evidence type="ECO:0000313" key="1">
    <source>
        <dbReference type="EMBL" id="KAD3632833.1"/>
    </source>
</evidence>
<evidence type="ECO:0000313" key="2">
    <source>
        <dbReference type="Proteomes" id="UP000326852"/>
    </source>
</evidence>
<sequence length="216" mass="22695">MPQPVQDACQWLLRRDPEPMSGAEAGTCVAAAMAAGEGGIQTLQTDTSWLPADTYTIRFATGPGFAMTLRGTDGKIAVNIRDGQRVLRKNDKDITADPRGSAEEAYAAVLADAAELTVRPDKVAALLSPAPEVAVRYGVPLEGAACTQISGNFDTTADGSEGPQETDSSAVLPAGSFSLWLDDYYRPVRIEISGLNQGIVSTITAVNAQWGARALP</sequence>
<dbReference type="AlphaFoldDB" id="A0A5N6MHD9"/>
<accession>A0A5N6MHD9</accession>
<protein>
    <submittedName>
        <fullName evidence="1">Uncharacterized protein</fullName>
    </submittedName>
</protein>
<dbReference type="EMBL" id="VTFX01000004">
    <property type="protein sequence ID" value="KAD3632833.1"/>
    <property type="molecule type" value="Genomic_DNA"/>
</dbReference>
<proteinExistence type="predicted"/>
<dbReference type="RefSeq" id="WP_152272103.1">
    <property type="nucleotide sequence ID" value="NZ_VTFX01000004.1"/>
</dbReference>
<dbReference type="Proteomes" id="UP000326852">
    <property type="component" value="Unassembled WGS sequence"/>
</dbReference>
<gene>
    <name evidence="1" type="ORF">GD627_08195</name>
</gene>
<comment type="caution">
    <text evidence="1">The sequence shown here is derived from an EMBL/GenBank/DDBJ whole genome shotgun (WGS) entry which is preliminary data.</text>
</comment>